<proteinExistence type="predicted"/>
<reference evidence="1" key="1">
    <citation type="journal article" date="2021" name="Environ. Microbiol.">
        <title>Gene family expansions and transcriptome signatures uncover fungal adaptations to wood decay.</title>
        <authorList>
            <person name="Hage H."/>
            <person name="Miyauchi S."/>
            <person name="Viragh M."/>
            <person name="Drula E."/>
            <person name="Min B."/>
            <person name="Chaduli D."/>
            <person name="Navarro D."/>
            <person name="Favel A."/>
            <person name="Norest M."/>
            <person name="Lesage-Meessen L."/>
            <person name="Balint B."/>
            <person name="Merenyi Z."/>
            <person name="de Eugenio L."/>
            <person name="Morin E."/>
            <person name="Martinez A.T."/>
            <person name="Baldrian P."/>
            <person name="Stursova M."/>
            <person name="Martinez M.J."/>
            <person name="Novotny C."/>
            <person name="Magnuson J.K."/>
            <person name="Spatafora J.W."/>
            <person name="Maurice S."/>
            <person name="Pangilinan J."/>
            <person name="Andreopoulos W."/>
            <person name="LaButti K."/>
            <person name="Hundley H."/>
            <person name="Na H."/>
            <person name="Kuo A."/>
            <person name="Barry K."/>
            <person name="Lipzen A."/>
            <person name="Henrissat B."/>
            <person name="Riley R."/>
            <person name="Ahrendt S."/>
            <person name="Nagy L.G."/>
            <person name="Grigoriev I.V."/>
            <person name="Martin F."/>
            <person name="Rosso M.N."/>
        </authorList>
    </citation>
    <scope>NUCLEOTIDE SEQUENCE</scope>
    <source>
        <strain evidence="1">CBS 384.51</strain>
    </source>
</reference>
<organism evidence="1 2">
    <name type="scientific">Irpex rosettiformis</name>
    <dbReference type="NCBI Taxonomy" id="378272"/>
    <lineage>
        <taxon>Eukaryota</taxon>
        <taxon>Fungi</taxon>
        <taxon>Dikarya</taxon>
        <taxon>Basidiomycota</taxon>
        <taxon>Agaricomycotina</taxon>
        <taxon>Agaricomycetes</taxon>
        <taxon>Polyporales</taxon>
        <taxon>Irpicaceae</taxon>
        <taxon>Irpex</taxon>
    </lineage>
</organism>
<keyword evidence="2" id="KW-1185">Reference proteome</keyword>
<sequence length="259" mass="30308">MARDWGRNYLQPTFHITLSIITALLHWKAIRTKSPQEYVVDAWWTSTLDPLGRTQKITTKYYRPLFYPPAHRCVRVKLSSGDVSRMMDDICLFSDFYLDDAGNLNLELVRQRWSLEAIQVVVYSPEKGLNLFIPHNMDSMPARHVDLLKGHDGCIRIIGILYKLTAYSSMTKLCTEVPSQSAVKIRNHRARLRWLSEYAALAWKLLFIILALLIFTWFVYAWLYEEWFPKSLYRLQNLYSVSRFLNTLECAGTWTSLSV</sequence>
<dbReference type="EMBL" id="MU274907">
    <property type="protein sequence ID" value="KAI0090891.1"/>
    <property type="molecule type" value="Genomic_DNA"/>
</dbReference>
<gene>
    <name evidence="1" type="ORF">BDY19DRAFT_743796</name>
</gene>
<dbReference type="Proteomes" id="UP001055072">
    <property type="component" value="Unassembled WGS sequence"/>
</dbReference>
<evidence type="ECO:0000313" key="1">
    <source>
        <dbReference type="EMBL" id="KAI0090891.1"/>
    </source>
</evidence>
<protein>
    <submittedName>
        <fullName evidence="1">Uncharacterized protein</fullName>
    </submittedName>
</protein>
<accession>A0ACB8U9H8</accession>
<comment type="caution">
    <text evidence="1">The sequence shown here is derived from an EMBL/GenBank/DDBJ whole genome shotgun (WGS) entry which is preliminary data.</text>
</comment>
<name>A0ACB8U9H8_9APHY</name>
<evidence type="ECO:0000313" key="2">
    <source>
        <dbReference type="Proteomes" id="UP001055072"/>
    </source>
</evidence>